<keyword evidence="1" id="KW-0175">Coiled coil</keyword>
<dbReference type="Proteomes" id="UP000816034">
    <property type="component" value="Unassembled WGS sequence"/>
</dbReference>
<proteinExistence type="predicted"/>
<evidence type="ECO:0000313" key="4">
    <source>
        <dbReference type="Proteomes" id="UP000816034"/>
    </source>
</evidence>
<accession>A0AA88KEK8</accession>
<comment type="caution">
    <text evidence="3">The sequence shown here is derived from an EMBL/GenBank/DDBJ whole genome shotgun (WGS) entry which is preliminary data.</text>
</comment>
<dbReference type="AlphaFoldDB" id="A0AA88KEK8"/>
<feature type="signal peptide" evidence="2">
    <location>
        <begin position="1"/>
        <end position="22"/>
    </location>
</feature>
<feature type="coiled-coil region" evidence="1">
    <location>
        <begin position="58"/>
        <end position="96"/>
    </location>
</feature>
<gene>
    <name evidence="3" type="ORF">C9374_010112</name>
</gene>
<evidence type="ECO:0000256" key="2">
    <source>
        <dbReference type="SAM" id="SignalP"/>
    </source>
</evidence>
<keyword evidence="4" id="KW-1185">Reference proteome</keyword>
<organism evidence="3 4">
    <name type="scientific">Naegleria lovaniensis</name>
    <name type="common">Amoeba</name>
    <dbReference type="NCBI Taxonomy" id="51637"/>
    <lineage>
        <taxon>Eukaryota</taxon>
        <taxon>Discoba</taxon>
        <taxon>Heterolobosea</taxon>
        <taxon>Tetramitia</taxon>
        <taxon>Eutetramitia</taxon>
        <taxon>Vahlkampfiidae</taxon>
        <taxon>Naegleria</taxon>
    </lineage>
</organism>
<keyword evidence="2" id="KW-0732">Signal</keyword>
<name>A0AA88KEK8_NAELO</name>
<dbReference type="RefSeq" id="XP_044544282.1">
    <property type="nucleotide sequence ID" value="XM_044685621.1"/>
</dbReference>
<protein>
    <submittedName>
        <fullName evidence="3">Uncharacterized protein</fullName>
    </submittedName>
</protein>
<evidence type="ECO:0000256" key="1">
    <source>
        <dbReference type="SAM" id="Coils"/>
    </source>
</evidence>
<reference evidence="3 4" key="1">
    <citation type="journal article" date="2018" name="BMC Genomics">
        <title>The genome of Naegleria lovaniensis, the basis for a comparative approach to unravel pathogenicity factors of the human pathogenic amoeba N. fowleri.</title>
        <authorList>
            <person name="Liechti N."/>
            <person name="Schurch N."/>
            <person name="Bruggmann R."/>
            <person name="Wittwer M."/>
        </authorList>
    </citation>
    <scope>NUCLEOTIDE SEQUENCE [LARGE SCALE GENOMIC DNA]</scope>
    <source>
        <strain evidence="3 4">ATCC 30569</strain>
    </source>
</reference>
<evidence type="ECO:0000313" key="3">
    <source>
        <dbReference type="EMBL" id="KAG2375108.1"/>
    </source>
</evidence>
<dbReference type="EMBL" id="PYSW02000040">
    <property type="protein sequence ID" value="KAG2375108.1"/>
    <property type="molecule type" value="Genomic_DNA"/>
</dbReference>
<dbReference type="GeneID" id="68102566"/>
<sequence length="127" mass="14326">MKTNVVVAALVLLIFAATFITAATPKIDLDAAIDKLPASDERKDQLHELKEFVATPLFEAAKEKVKEYEATHKQEVNSLRQEFAKLRGQYEEKIRAKVAEIKAKNPKAYLMNKQEEVLKSIKTNLGI</sequence>
<feature type="chain" id="PRO_5041698369" evidence="2">
    <location>
        <begin position="23"/>
        <end position="127"/>
    </location>
</feature>